<gene>
    <name evidence="1" type="ORF">H1D41_03430</name>
</gene>
<dbReference type="Gene3D" id="3.90.1150.10">
    <property type="entry name" value="Aspartate Aminotransferase, domain 1"/>
    <property type="match status" value="1"/>
</dbReference>
<sequence>MKTGGRFASSHLVTYLTQHHQIRIAGGFGANKEEVFRVAHMGDHASIPALRPVVSGIAQFLQQLS</sequence>
<comment type="caution">
    <text evidence="1">The sequence shown here is derived from an EMBL/GenBank/DDBJ whole genome shotgun (WGS) entry which is preliminary data.</text>
</comment>
<reference evidence="1" key="1">
    <citation type="submission" date="2020-10" db="EMBL/GenBank/DDBJ databases">
        <title>Paenihalocynthiibacter styelae gen. nov., sp. nov., isolated from stalked sea squirt Styela clava.</title>
        <authorList>
            <person name="Kim Y.-O."/>
            <person name="Yoon J.-H."/>
        </authorList>
    </citation>
    <scope>NUCLEOTIDE SEQUENCE</scope>
    <source>
        <strain evidence="1">MYP1-1</strain>
    </source>
</reference>
<proteinExistence type="predicted"/>
<dbReference type="EMBL" id="JADCKQ010000002">
    <property type="protein sequence ID" value="MBI1492683.1"/>
    <property type="molecule type" value="Genomic_DNA"/>
</dbReference>
<name>A0A8J7II15_9RHOB</name>
<organism evidence="1 2">
    <name type="scientific">Halocynthiibacter styelae</name>
    <dbReference type="NCBI Taxonomy" id="2761955"/>
    <lineage>
        <taxon>Bacteria</taxon>
        <taxon>Pseudomonadati</taxon>
        <taxon>Pseudomonadota</taxon>
        <taxon>Alphaproteobacteria</taxon>
        <taxon>Rhodobacterales</taxon>
        <taxon>Paracoccaceae</taxon>
        <taxon>Halocynthiibacter</taxon>
    </lineage>
</organism>
<keyword evidence="2" id="KW-1185">Reference proteome</keyword>
<evidence type="ECO:0000313" key="1">
    <source>
        <dbReference type="EMBL" id="MBI1492683.1"/>
    </source>
</evidence>
<dbReference type="Proteomes" id="UP000640583">
    <property type="component" value="Unassembled WGS sequence"/>
</dbReference>
<dbReference type="AlphaFoldDB" id="A0A8J7II15"/>
<accession>A0A8J7II15</accession>
<dbReference type="InterPro" id="IPR015422">
    <property type="entry name" value="PyrdxlP-dep_Trfase_small"/>
</dbReference>
<protein>
    <submittedName>
        <fullName evidence="1">Uncharacterized protein</fullName>
    </submittedName>
</protein>
<evidence type="ECO:0000313" key="2">
    <source>
        <dbReference type="Proteomes" id="UP000640583"/>
    </source>
</evidence>